<evidence type="ECO:0000259" key="1">
    <source>
        <dbReference type="Pfam" id="PF14088"/>
    </source>
</evidence>
<dbReference type="InterPro" id="IPR025364">
    <property type="entry name" value="DUF4268"/>
</dbReference>
<sequence>METSGVCDSFAKRKNILYTKEEAKKLKEKFWTSFGQYMSLNLSDEGLKTNWINYKTGIKHLYFRMDADNKTAQIYIEIAHTDEGIRELIFAQFQEYKAILHAELGEEWEWDACYYDAYGKPTARIGIVLEEKVSVLKQEDWPKLISFFKPRIMALDSFWSNAKYGFDMFK</sequence>
<gene>
    <name evidence="2" type="ORF">SAMN05660206_101279</name>
</gene>
<organism evidence="2 3">
    <name type="scientific">Sphingobacterium wenxiniae</name>
    <dbReference type="NCBI Taxonomy" id="683125"/>
    <lineage>
        <taxon>Bacteria</taxon>
        <taxon>Pseudomonadati</taxon>
        <taxon>Bacteroidota</taxon>
        <taxon>Sphingobacteriia</taxon>
        <taxon>Sphingobacteriales</taxon>
        <taxon>Sphingobacteriaceae</taxon>
        <taxon>Sphingobacterium</taxon>
    </lineage>
</organism>
<name>A0A1I6P4Y7_9SPHI</name>
<dbReference type="Pfam" id="PF14088">
    <property type="entry name" value="DUF4268"/>
    <property type="match status" value="1"/>
</dbReference>
<protein>
    <recommendedName>
        <fullName evidence="1">DUF4268 domain-containing protein</fullName>
    </recommendedName>
</protein>
<feature type="domain" description="DUF4268" evidence="1">
    <location>
        <begin position="26"/>
        <end position="162"/>
    </location>
</feature>
<dbReference type="AlphaFoldDB" id="A0A1I6P4Y7"/>
<reference evidence="2 3" key="1">
    <citation type="submission" date="2016-10" db="EMBL/GenBank/DDBJ databases">
        <authorList>
            <person name="de Groot N.N."/>
        </authorList>
    </citation>
    <scope>NUCLEOTIDE SEQUENCE [LARGE SCALE GENOMIC DNA]</scope>
    <source>
        <strain evidence="2 3">DSM 22789</strain>
    </source>
</reference>
<evidence type="ECO:0000313" key="3">
    <source>
        <dbReference type="Proteomes" id="UP000198785"/>
    </source>
</evidence>
<dbReference type="EMBL" id="FOZZ01000001">
    <property type="protein sequence ID" value="SFS35138.1"/>
    <property type="molecule type" value="Genomic_DNA"/>
</dbReference>
<dbReference type="STRING" id="683125.SAMN05660206_101279"/>
<keyword evidence="3" id="KW-1185">Reference proteome</keyword>
<dbReference type="Proteomes" id="UP000198785">
    <property type="component" value="Unassembled WGS sequence"/>
</dbReference>
<proteinExistence type="predicted"/>
<accession>A0A1I6P4Y7</accession>
<evidence type="ECO:0000313" key="2">
    <source>
        <dbReference type="EMBL" id="SFS35138.1"/>
    </source>
</evidence>